<evidence type="ECO:0000259" key="12">
    <source>
        <dbReference type="Pfam" id="PF21082"/>
    </source>
</evidence>
<comment type="similarity">
    <text evidence="2">Belongs to the MscS (TC 1.A.23) family.</text>
</comment>
<dbReference type="Proteomes" id="UP000766629">
    <property type="component" value="Unassembled WGS sequence"/>
</dbReference>
<keyword evidence="6 9" id="KW-0472">Membrane</keyword>
<feature type="transmembrane region" description="Helical" evidence="9">
    <location>
        <begin position="512"/>
        <end position="536"/>
    </location>
</feature>
<dbReference type="InterPro" id="IPR023408">
    <property type="entry name" value="MscS_beta-dom_sf"/>
</dbReference>
<feature type="region of interest" description="Disordered" evidence="8">
    <location>
        <begin position="768"/>
        <end position="791"/>
    </location>
</feature>
<feature type="domain" description="Mechanosensitive ion channel MscS" evidence="11">
    <location>
        <begin position="602"/>
        <end position="668"/>
    </location>
</feature>
<dbReference type="SUPFAM" id="SSF50182">
    <property type="entry name" value="Sm-like ribonucleoproteins"/>
    <property type="match status" value="1"/>
</dbReference>
<feature type="transmembrane region" description="Helical" evidence="9">
    <location>
        <begin position="586"/>
        <end position="615"/>
    </location>
</feature>
<dbReference type="SUPFAM" id="SSF82861">
    <property type="entry name" value="Mechanosensitive channel protein MscS (YggB), transmembrane region"/>
    <property type="match status" value="1"/>
</dbReference>
<dbReference type="PANTHER" id="PTHR30347:SF1">
    <property type="entry name" value="MECHANOSENSITIVE CHANNEL MSCK"/>
    <property type="match status" value="1"/>
</dbReference>
<keyword evidence="10" id="KW-0732">Signal</keyword>
<feature type="transmembrane region" description="Helical" evidence="9">
    <location>
        <begin position="424"/>
        <end position="445"/>
    </location>
</feature>
<feature type="chain" id="PRO_5047331024" evidence="10">
    <location>
        <begin position="23"/>
        <end position="791"/>
    </location>
</feature>
<dbReference type="RefSeq" id="WP_222509823.1">
    <property type="nucleotide sequence ID" value="NZ_JAHVJA010000014.1"/>
</dbReference>
<feature type="coiled-coil region" evidence="7">
    <location>
        <begin position="105"/>
        <end position="139"/>
    </location>
</feature>
<dbReference type="InterPro" id="IPR049278">
    <property type="entry name" value="MS_channel_C"/>
</dbReference>
<reference evidence="13 14" key="1">
    <citation type="submission" date="2021-06" db="EMBL/GenBank/DDBJ databases">
        <title>50 bacteria genomes isolated from Dapeng, Shenzhen, China.</title>
        <authorList>
            <person name="Zheng W."/>
            <person name="Yu S."/>
            <person name="Huang Y."/>
        </authorList>
    </citation>
    <scope>NUCLEOTIDE SEQUENCE [LARGE SCALE GENOMIC DNA]</scope>
    <source>
        <strain evidence="13 14">DP1N14-2</strain>
    </source>
</reference>
<evidence type="ECO:0000256" key="8">
    <source>
        <dbReference type="SAM" id="MobiDB-lite"/>
    </source>
</evidence>
<dbReference type="Gene3D" id="2.30.30.60">
    <property type="match status" value="1"/>
</dbReference>
<organism evidence="13 14">
    <name type="scientific">Leisingera daeponensis</name>
    <dbReference type="NCBI Taxonomy" id="405746"/>
    <lineage>
        <taxon>Bacteria</taxon>
        <taxon>Pseudomonadati</taxon>
        <taxon>Pseudomonadota</taxon>
        <taxon>Alphaproteobacteria</taxon>
        <taxon>Rhodobacterales</taxon>
        <taxon>Roseobacteraceae</taxon>
        <taxon>Leisingera</taxon>
    </lineage>
</organism>
<dbReference type="PANTHER" id="PTHR30347">
    <property type="entry name" value="POTASSIUM CHANNEL RELATED"/>
    <property type="match status" value="1"/>
</dbReference>
<dbReference type="InterPro" id="IPR011066">
    <property type="entry name" value="MscS_channel_C_sf"/>
</dbReference>
<accession>A0ABS7NL02</accession>
<evidence type="ECO:0000256" key="4">
    <source>
        <dbReference type="ARBA" id="ARBA00022692"/>
    </source>
</evidence>
<dbReference type="Pfam" id="PF21082">
    <property type="entry name" value="MS_channel_3rd"/>
    <property type="match status" value="1"/>
</dbReference>
<evidence type="ECO:0000256" key="3">
    <source>
        <dbReference type="ARBA" id="ARBA00022475"/>
    </source>
</evidence>
<dbReference type="InterPro" id="IPR052702">
    <property type="entry name" value="MscS-like_channel"/>
</dbReference>
<evidence type="ECO:0000256" key="5">
    <source>
        <dbReference type="ARBA" id="ARBA00022989"/>
    </source>
</evidence>
<evidence type="ECO:0000256" key="6">
    <source>
        <dbReference type="ARBA" id="ARBA00023136"/>
    </source>
</evidence>
<dbReference type="Pfam" id="PF00924">
    <property type="entry name" value="MS_channel_2nd"/>
    <property type="match status" value="1"/>
</dbReference>
<feature type="transmembrane region" description="Helical" evidence="9">
    <location>
        <begin position="271"/>
        <end position="290"/>
    </location>
</feature>
<dbReference type="Gene3D" id="3.30.70.100">
    <property type="match status" value="1"/>
</dbReference>
<evidence type="ECO:0000313" key="14">
    <source>
        <dbReference type="Proteomes" id="UP000766629"/>
    </source>
</evidence>
<keyword evidence="5 9" id="KW-1133">Transmembrane helix</keyword>
<feature type="transmembrane region" description="Helical" evidence="9">
    <location>
        <begin position="466"/>
        <end position="492"/>
    </location>
</feature>
<evidence type="ECO:0000256" key="10">
    <source>
        <dbReference type="SAM" id="SignalP"/>
    </source>
</evidence>
<sequence>MHRVLMAVSLLVCVCLTSVVQAQNNVPEDRTAGVIARAQAAIETGAASVEALNELRSDLDELRQQVSGIAKSGSVEARTIEAQIMALGPPPGEGESEAEEIASRRAELSDKLAEANRPAREAQERLNQVELLIRELDKLIRSKDTSKLIQRFPSILWPGTLAAARKELSNLSVATLGEVRQSFETNAFRESREERVVLSLGLALAGLALALFVRPKLSRRFDQRFEEARSARRYLWALLSNLSSLLVPSIGAVALAAIVPVLGIRSQFTNYTGQYVLEILLVMIVANWLGQTVFSPYAQSRRLVRMDDRRALLGLRLCQGLGLVEAVELLVEALALELIREQATVSVIAVPILAAVSLLLWKLAALLHSALDDDAAEASFAPDGKERTETNRGLVKLLIFLLRATAIVTVPLVLTGYVPMARHISDAMVMTVALLGFALFLYVLISGCIHSFVNRGRRDQEDEATLPLLPFILGSLLALAMTPALAIFWGARTSDVAEAWRLVTVGVQVGDVQLSLGVVVSLLVVFFLGTVATRWLQHGLRETVLPRTRLDPGARNALVTGIGYAGLTLSALIAVSAAGLSLSSLAVVAGALSLGIGFGMQTIVSNFVSGIILLIERPIAEGDWIEVSGHSGIVKKIAVRSTQISTFDKHDVIVPNQDLIGGTVKNMTLSSRMGRLIIPVGVAYGSDLEKTKAILEQAAQEEPSLLSYPAPAVLFRGLGESSLDFELRCYLKDVDTMVTTQSDLLFRIYVDLSAAGIEIPFPQRDVNVRQVSSETDDPKKDPGNDLTVAAN</sequence>
<keyword evidence="4 9" id="KW-0812">Transmembrane</keyword>
<feature type="signal peptide" evidence="10">
    <location>
        <begin position="1"/>
        <end position="22"/>
    </location>
</feature>
<keyword evidence="3" id="KW-1003">Cell membrane</keyword>
<dbReference type="Gene3D" id="1.10.287.1260">
    <property type="match status" value="1"/>
</dbReference>
<gene>
    <name evidence="13" type="ORF">KUV26_20800</name>
</gene>
<dbReference type="PROSITE" id="PS01246">
    <property type="entry name" value="UPF0003"/>
    <property type="match status" value="1"/>
</dbReference>
<keyword evidence="14" id="KW-1185">Reference proteome</keyword>
<dbReference type="InterPro" id="IPR006686">
    <property type="entry name" value="MscS_channel_CS"/>
</dbReference>
<protein>
    <submittedName>
        <fullName evidence="13">Mechanosensitive ion channel</fullName>
    </submittedName>
</protein>
<evidence type="ECO:0000256" key="9">
    <source>
        <dbReference type="SAM" id="Phobius"/>
    </source>
</evidence>
<proteinExistence type="inferred from homology"/>
<dbReference type="InterPro" id="IPR011014">
    <property type="entry name" value="MscS_channel_TM-2"/>
</dbReference>
<feature type="domain" description="Mechanosensitive ion channel MscS C-terminal" evidence="12">
    <location>
        <begin position="678"/>
        <end position="759"/>
    </location>
</feature>
<evidence type="ECO:0000256" key="2">
    <source>
        <dbReference type="ARBA" id="ARBA00008017"/>
    </source>
</evidence>
<dbReference type="EMBL" id="JAHVJA010000014">
    <property type="protein sequence ID" value="MBY6141882.1"/>
    <property type="molecule type" value="Genomic_DNA"/>
</dbReference>
<evidence type="ECO:0000313" key="13">
    <source>
        <dbReference type="EMBL" id="MBY6141882.1"/>
    </source>
</evidence>
<dbReference type="SUPFAM" id="SSF82689">
    <property type="entry name" value="Mechanosensitive channel protein MscS (YggB), C-terminal domain"/>
    <property type="match status" value="1"/>
</dbReference>
<keyword evidence="7" id="KW-0175">Coiled coil</keyword>
<feature type="transmembrane region" description="Helical" evidence="9">
    <location>
        <begin position="397"/>
        <end position="418"/>
    </location>
</feature>
<dbReference type="InterPro" id="IPR006685">
    <property type="entry name" value="MscS_channel_2nd"/>
</dbReference>
<dbReference type="InterPro" id="IPR010920">
    <property type="entry name" value="LSM_dom_sf"/>
</dbReference>
<feature type="transmembrane region" description="Helical" evidence="9">
    <location>
        <begin position="234"/>
        <end position="259"/>
    </location>
</feature>
<feature type="transmembrane region" description="Helical" evidence="9">
    <location>
        <begin position="557"/>
        <end position="580"/>
    </location>
</feature>
<evidence type="ECO:0000256" key="7">
    <source>
        <dbReference type="SAM" id="Coils"/>
    </source>
</evidence>
<name>A0ABS7NL02_9RHOB</name>
<comment type="subcellular location">
    <subcellularLocation>
        <location evidence="1">Cell membrane</location>
        <topology evidence="1">Multi-pass membrane protein</topology>
    </subcellularLocation>
</comment>
<evidence type="ECO:0000259" key="11">
    <source>
        <dbReference type="Pfam" id="PF00924"/>
    </source>
</evidence>
<comment type="caution">
    <text evidence="13">The sequence shown here is derived from an EMBL/GenBank/DDBJ whole genome shotgun (WGS) entry which is preliminary data.</text>
</comment>
<feature type="transmembrane region" description="Helical" evidence="9">
    <location>
        <begin position="196"/>
        <end position="213"/>
    </location>
</feature>
<evidence type="ECO:0000256" key="1">
    <source>
        <dbReference type="ARBA" id="ARBA00004651"/>
    </source>
</evidence>